<dbReference type="SMART" id="SM00382">
    <property type="entry name" value="AAA"/>
    <property type="match status" value="1"/>
</dbReference>
<keyword evidence="16" id="KW-1185">Reference proteome</keyword>
<dbReference type="GO" id="GO:0005524">
    <property type="term" value="F:ATP binding"/>
    <property type="evidence" value="ECO:0007669"/>
    <property type="project" value="UniProtKB-KW"/>
</dbReference>
<dbReference type="Pfam" id="PF12704">
    <property type="entry name" value="MacB_PCD"/>
    <property type="match status" value="1"/>
</dbReference>
<dbReference type="InterPro" id="IPR027417">
    <property type="entry name" value="P-loop_NTPase"/>
</dbReference>
<dbReference type="GO" id="GO:0005886">
    <property type="term" value="C:plasma membrane"/>
    <property type="evidence" value="ECO:0007669"/>
    <property type="project" value="UniProtKB-SubCell"/>
</dbReference>
<feature type="compositionally biased region" description="Polar residues" evidence="12">
    <location>
        <begin position="218"/>
        <end position="236"/>
    </location>
</feature>
<evidence type="ECO:0000256" key="13">
    <source>
        <dbReference type="SAM" id="Phobius"/>
    </source>
</evidence>
<evidence type="ECO:0000256" key="8">
    <source>
        <dbReference type="ARBA" id="ARBA00022989"/>
    </source>
</evidence>
<feature type="region of interest" description="Disordered" evidence="12">
    <location>
        <begin position="216"/>
        <end position="236"/>
    </location>
</feature>
<dbReference type="GO" id="GO:0022857">
    <property type="term" value="F:transmembrane transporter activity"/>
    <property type="evidence" value="ECO:0007669"/>
    <property type="project" value="TreeGrafter"/>
</dbReference>
<keyword evidence="8 13" id="KW-1133">Transmembrane helix</keyword>
<dbReference type="InterPro" id="IPR017911">
    <property type="entry name" value="MacB-like_ATP-bd"/>
</dbReference>
<evidence type="ECO:0000256" key="2">
    <source>
        <dbReference type="ARBA" id="ARBA00022448"/>
    </source>
</evidence>
<keyword evidence="7 15" id="KW-0067">ATP-binding</keyword>
<dbReference type="InterPro" id="IPR003439">
    <property type="entry name" value="ABC_transporter-like_ATP-bd"/>
</dbReference>
<dbReference type="CDD" id="cd03255">
    <property type="entry name" value="ABC_MJ0796_LolCDE_FtsE"/>
    <property type="match status" value="1"/>
</dbReference>
<gene>
    <name evidence="15" type="ORF">D3872_09095</name>
</gene>
<dbReference type="SUPFAM" id="SSF52540">
    <property type="entry name" value="P-loop containing nucleoside triphosphate hydrolases"/>
    <property type="match status" value="1"/>
</dbReference>
<sequence length="648" mass="70592">MIRLSGITKTYRMGDQEVHALQGVDLQIERNEYIAFIGASGSGKSTMMSILGCLDRPSAGTYLLNGRDVATMEGDELALVRNAEIGFIFQSFHLLPRSTALANVAQPLIYRGIGIRERTRMAEEALQHVGLGERMHHRPNELSGGQRQRVAIARALVGKPSILLADEPTGNLDSATSRDILALIRDVQCSARRLVSWSPSEPGKIAAQCRRRGAALQTGRSFSGTPSTNRAGPRRNQTCTIYRGPALAAGRHPAHRLAQLPDRRSAVNSFGVACGDRVVSLIQGIPRAFSEAVSKAWAANANTHQRQERLQGCPARQDQHLRFRGRWNRLRAHVSRHPDLCPVDSRSGGGDVRVGNSKAFAHVMATTPSYQDVHQRFVQTGRFLSQADEANARRVAVIGSKLVEELHLKGDPLGQFVQYSGEWFKIVGVMETRGELFGMSQDDYLIIPFKTGRSMIGNNQKPNMRINVSSDSATPTEEVKRQLTAAMRASHKLKAEHKDDFELVASDQLAKSFAEISTMVTMVMAGIVGIALLVGGIGIMNIMLVSVTERTREIGICKAIGARSRDIMLQFLIEAAILAMFGGLIGVVLGYAIGWGVAAVIPNFPDAFVPWWAIAVSLLFSGGVGVVFGVFPASKAAKLDPIEALRYE</sequence>
<evidence type="ECO:0000256" key="12">
    <source>
        <dbReference type="SAM" id="MobiDB-lite"/>
    </source>
</evidence>
<dbReference type="RefSeq" id="WP_119810471.1">
    <property type="nucleotide sequence ID" value="NZ_QYUP01000088.1"/>
</dbReference>
<keyword evidence="4" id="KW-0997">Cell inner membrane</keyword>
<dbReference type="InterPro" id="IPR017871">
    <property type="entry name" value="ABC_transporter-like_CS"/>
</dbReference>
<evidence type="ECO:0000313" key="15">
    <source>
        <dbReference type="EMBL" id="RJG19100.1"/>
    </source>
</evidence>
<evidence type="ECO:0000313" key="16">
    <source>
        <dbReference type="Proteomes" id="UP000284006"/>
    </source>
</evidence>
<protein>
    <submittedName>
        <fullName evidence="15">ATP-binding cassette domain-containing protein</fullName>
    </submittedName>
</protein>
<dbReference type="PROSITE" id="PS50893">
    <property type="entry name" value="ABC_TRANSPORTER_2"/>
    <property type="match status" value="1"/>
</dbReference>
<dbReference type="Proteomes" id="UP000284006">
    <property type="component" value="Unassembled WGS sequence"/>
</dbReference>
<evidence type="ECO:0000259" key="14">
    <source>
        <dbReference type="PROSITE" id="PS50893"/>
    </source>
</evidence>
<dbReference type="Pfam" id="PF00005">
    <property type="entry name" value="ABC_tran"/>
    <property type="match status" value="1"/>
</dbReference>
<comment type="similarity">
    <text evidence="11">Belongs to the ABC transporter superfamily. Macrolide exporter (TC 3.A.1.122) family.</text>
</comment>
<dbReference type="Gene3D" id="3.40.50.300">
    <property type="entry name" value="P-loop containing nucleotide triphosphate hydrolases"/>
    <property type="match status" value="1"/>
</dbReference>
<dbReference type="InterPro" id="IPR015854">
    <property type="entry name" value="ABC_transpr_LolD-like"/>
</dbReference>
<dbReference type="AlphaFoldDB" id="A0A418Y0Z9"/>
<dbReference type="EMBL" id="QYUP01000088">
    <property type="protein sequence ID" value="RJG19100.1"/>
    <property type="molecule type" value="Genomic_DNA"/>
</dbReference>
<dbReference type="GO" id="GO:0016887">
    <property type="term" value="F:ATP hydrolysis activity"/>
    <property type="evidence" value="ECO:0007669"/>
    <property type="project" value="InterPro"/>
</dbReference>
<evidence type="ECO:0000256" key="3">
    <source>
        <dbReference type="ARBA" id="ARBA00022475"/>
    </source>
</evidence>
<reference evidence="15 16" key="1">
    <citation type="submission" date="2018-09" db="EMBL/GenBank/DDBJ databases">
        <authorList>
            <person name="Zhu H."/>
        </authorList>
    </citation>
    <scope>NUCLEOTIDE SEQUENCE [LARGE SCALE GENOMIC DNA]</scope>
    <source>
        <strain evidence="15 16">K1S02-61</strain>
    </source>
</reference>
<dbReference type="Pfam" id="PF02687">
    <property type="entry name" value="FtsX"/>
    <property type="match status" value="1"/>
</dbReference>
<keyword evidence="5 13" id="KW-0812">Transmembrane</keyword>
<evidence type="ECO:0000256" key="5">
    <source>
        <dbReference type="ARBA" id="ARBA00022692"/>
    </source>
</evidence>
<comment type="subcellular location">
    <subcellularLocation>
        <location evidence="1">Cell inner membrane</location>
        <topology evidence="1">Multi-pass membrane protein</topology>
    </subcellularLocation>
</comment>
<dbReference type="OrthoDB" id="4814201at2"/>
<evidence type="ECO:0000256" key="7">
    <source>
        <dbReference type="ARBA" id="ARBA00022840"/>
    </source>
</evidence>
<evidence type="ECO:0000256" key="1">
    <source>
        <dbReference type="ARBA" id="ARBA00004429"/>
    </source>
</evidence>
<keyword evidence="9 13" id="KW-0472">Membrane</keyword>
<dbReference type="InterPro" id="IPR025857">
    <property type="entry name" value="MacB_PCD"/>
</dbReference>
<dbReference type="FunFam" id="3.40.50.300:FF:000032">
    <property type="entry name" value="Export ABC transporter ATP-binding protein"/>
    <property type="match status" value="1"/>
</dbReference>
<dbReference type="InterPro" id="IPR003593">
    <property type="entry name" value="AAA+_ATPase"/>
</dbReference>
<dbReference type="GO" id="GO:0046677">
    <property type="term" value="P:response to antibiotic"/>
    <property type="evidence" value="ECO:0007669"/>
    <property type="project" value="UniProtKB-KW"/>
</dbReference>
<dbReference type="PROSITE" id="PS00211">
    <property type="entry name" value="ABC_TRANSPORTER_1"/>
    <property type="match status" value="1"/>
</dbReference>
<feature type="domain" description="ABC transporter" evidence="14">
    <location>
        <begin position="2"/>
        <end position="242"/>
    </location>
</feature>
<evidence type="ECO:0000256" key="6">
    <source>
        <dbReference type="ARBA" id="ARBA00022741"/>
    </source>
</evidence>
<evidence type="ECO:0000256" key="11">
    <source>
        <dbReference type="ARBA" id="ARBA00038388"/>
    </source>
</evidence>
<proteinExistence type="inferred from homology"/>
<accession>A0A418Y0Z9</accession>
<dbReference type="PANTHER" id="PTHR24220">
    <property type="entry name" value="IMPORT ATP-BINDING PROTEIN"/>
    <property type="match status" value="1"/>
</dbReference>
<keyword evidence="10" id="KW-0046">Antibiotic resistance</keyword>
<comment type="caution">
    <text evidence="15">The sequence shown here is derived from an EMBL/GenBank/DDBJ whole genome shotgun (WGS) entry which is preliminary data.</text>
</comment>
<keyword evidence="2" id="KW-0813">Transport</keyword>
<dbReference type="PANTHER" id="PTHR24220:SF86">
    <property type="entry name" value="ABC TRANSPORTER ABCH.1"/>
    <property type="match status" value="1"/>
</dbReference>
<dbReference type="InterPro" id="IPR003838">
    <property type="entry name" value="ABC3_permease_C"/>
</dbReference>
<keyword evidence="3" id="KW-1003">Cell membrane</keyword>
<keyword evidence="6" id="KW-0547">Nucleotide-binding</keyword>
<name>A0A418Y0Z9_9BURK</name>
<feature type="transmembrane region" description="Helical" evidence="13">
    <location>
        <begin position="567"/>
        <end position="591"/>
    </location>
</feature>
<feature type="transmembrane region" description="Helical" evidence="13">
    <location>
        <begin position="611"/>
        <end position="631"/>
    </location>
</feature>
<evidence type="ECO:0000256" key="9">
    <source>
        <dbReference type="ARBA" id="ARBA00023136"/>
    </source>
</evidence>
<evidence type="ECO:0000256" key="4">
    <source>
        <dbReference type="ARBA" id="ARBA00022519"/>
    </source>
</evidence>
<dbReference type="GO" id="GO:0098796">
    <property type="term" value="C:membrane protein complex"/>
    <property type="evidence" value="ECO:0007669"/>
    <property type="project" value="UniProtKB-ARBA"/>
</dbReference>
<evidence type="ECO:0000256" key="10">
    <source>
        <dbReference type="ARBA" id="ARBA00023251"/>
    </source>
</evidence>
<organism evidence="15 16">
    <name type="scientific">Massilia cavernae</name>
    <dbReference type="NCBI Taxonomy" id="2320864"/>
    <lineage>
        <taxon>Bacteria</taxon>
        <taxon>Pseudomonadati</taxon>
        <taxon>Pseudomonadota</taxon>
        <taxon>Betaproteobacteria</taxon>
        <taxon>Burkholderiales</taxon>
        <taxon>Oxalobacteraceae</taxon>
        <taxon>Telluria group</taxon>
        <taxon>Massilia</taxon>
    </lineage>
</organism>
<feature type="transmembrane region" description="Helical" evidence="13">
    <location>
        <begin position="522"/>
        <end position="547"/>
    </location>
</feature>